<proteinExistence type="predicted"/>
<accession>A0A0H2RWP7</accession>
<evidence type="ECO:0000256" key="1">
    <source>
        <dbReference type="SAM" id="MobiDB-lite"/>
    </source>
</evidence>
<keyword evidence="3" id="KW-1185">Reference proteome</keyword>
<dbReference type="AlphaFoldDB" id="A0A0H2RWP7"/>
<organism evidence="2 3">
    <name type="scientific">Schizopora paradoxa</name>
    <dbReference type="NCBI Taxonomy" id="27342"/>
    <lineage>
        <taxon>Eukaryota</taxon>
        <taxon>Fungi</taxon>
        <taxon>Dikarya</taxon>
        <taxon>Basidiomycota</taxon>
        <taxon>Agaricomycotina</taxon>
        <taxon>Agaricomycetes</taxon>
        <taxon>Hymenochaetales</taxon>
        <taxon>Schizoporaceae</taxon>
        <taxon>Schizopora</taxon>
    </lineage>
</organism>
<gene>
    <name evidence="2" type="ORF">SCHPADRAFT_926538</name>
</gene>
<evidence type="ECO:0000313" key="3">
    <source>
        <dbReference type="Proteomes" id="UP000053477"/>
    </source>
</evidence>
<dbReference type="InParanoid" id="A0A0H2RWP7"/>
<name>A0A0H2RWP7_9AGAM</name>
<reference evidence="2 3" key="1">
    <citation type="submission" date="2015-04" db="EMBL/GenBank/DDBJ databases">
        <title>Complete genome sequence of Schizopora paradoxa KUC8140, a cosmopolitan wood degrader in East Asia.</title>
        <authorList>
            <consortium name="DOE Joint Genome Institute"/>
            <person name="Min B."/>
            <person name="Park H."/>
            <person name="Jang Y."/>
            <person name="Kim J.-J."/>
            <person name="Kim K.H."/>
            <person name="Pangilinan J."/>
            <person name="Lipzen A."/>
            <person name="Riley R."/>
            <person name="Grigoriev I.V."/>
            <person name="Spatafora J.W."/>
            <person name="Choi I.-G."/>
        </authorList>
    </citation>
    <scope>NUCLEOTIDE SEQUENCE [LARGE SCALE GENOMIC DNA]</scope>
    <source>
        <strain evidence="2 3">KUC8140</strain>
    </source>
</reference>
<evidence type="ECO:0000313" key="2">
    <source>
        <dbReference type="EMBL" id="KLO16425.1"/>
    </source>
</evidence>
<dbReference type="EMBL" id="KQ085916">
    <property type="protein sequence ID" value="KLO16425.1"/>
    <property type="molecule type" value="Genomic_DNA"/>
</dbReference>
<protein>
    <submittedName>
        <fullName evidence="2">Uncharacterized protein</fullName>
    </submittedName>
</protein>
<dbReference type="Proteomes" id="UP000053477">
    <property type="component" value="Unassembled WGS sequence"/>
</dbReference>
<sequence length="409" mass="46948">MGFSEGERAMTRDDTVRMKRKRIDKDITIIEKWSGGDDGSRSGRGELDAPKMKEDFLSILKETMSMRRRLLSFLLLVTSDGVVLREKIRNIEDYKKRKTCQVLTSQIRKEAERPSKGLQDDRIGNDRRLWLRNCSRTYTDNLVLPNALSSRSAIDADDSNLAFSESYTSARGLDVRLAGDIGERRATHAFDTILESKGNAANSYIRHVCEDLEERRLESWWERDSDGLDAGTSRSRTIVSIAIREFAEASIPAFTSSVKCTPECTSFRFMRYQATKTYSLYCIELLRKSKFKAGSGRKKERHSLRSNIRHEKVSNRENYMRTREERKRHRFNSSPKINQRRTFDGCPEQRVYRSSKGRERANEGRGVCHHREIPYSPAIMSAASTEAWSLGISGEENATAARGQKSNKR</sequence>
<feature type="region of interest" description="Disordered" evidence="1">
    <location>
        <begin position="319"/>
        <end position="365"/>
    </location>
</feature>